<dbReference type="PANTHER" id="PTHR12110:SF41">
    <property type="entry name" value="INOSOSE DEHYDRATASE"/>
    <property type="match status" value="1"/>
</dbReference>
<dbReference type="SUPFAM" id="SSF51658">
    <property type="entry name" value="Xylose isomerase-like"/>
    <property type="match status" value="1"/>
</dbReference>
<dbReference type="GO" id="GO:0016853">
    <property type="term" value="F:isomerase activity"/>
    <property type="evidence" value="ECO:0007669"/>
    <property type="project" value="UniProtKB-KW"/>
</dbReference>
<dbReference type="Pfam" id="PF01261">
    <property type="entry name" value="AP_endonuc_2"/>
    <property type="match status" value="1"/>
</dbReference>
<protein>
    <submittedName>
        <fullName evidence="2">Sugar phosphate isomerase/epimerase</fullName>
    </submittedName>
</protein>
<dbReference type="AlphaFoldDB" id="A0A7C4KZX1"/>
<dbReference type="EMBL" id="DSXR01000081">
    <property type="protein sequence ID" value="HGS87562.1"/>
    <property type="molecule type" value="Genomic_DNA"/>
</dbReference>
<evidence type="ECO:0000313" key="2">
    <source>
        <dbReference type="EMBL" id="HGS87562.1"/>
    </source>
</evidence>
<name>A0A7C4KZX1_9CHLR</name>
<dbReference type="Gene3D" id="3.20.20.150">
    <property type="entry name" value="Divalent-metal-dependent TIM barrel enzymes"/>
    <property type="match status" value="1"/>
</dbReference>
<comment type="caution">
    <text evidence="2">The sequence shown here is derived from an EMBL/GenBank/DDBJ whole genome shotgun (WGS) entry which is preliminary data.</text>
</comment>
<accession>A0A7C4KZX1</accession>
<organism evidence="2">
    <name type="scientific">Bellilinea caldifistulae</name>
    <dbReference type="NCBI Taxonomy" id="360411"/>
    <lineage>
        <taxon>Bacteria</taxon>
        <taxon>Bacillati</taxon>
        <taxon>Chloroflexota</taxon>
        <taxon>Anaerolineae</taxon>
        <taxon>Anaerolineales</taxon>
        <taxon>Anaerolineaceae</taxon>
        <taxon>Bellilinea</taxon>
    </lineage>
</organism>
<dbReference type="InterPro" id="IPR036237">
    <property type="entry name" value="Xyl_isomerase-like_sf"/>
</dbReference>
<dbReference type="PANTHER" id="PTHR12110">
    <property type="entry name" value="HYDROXYPYRUVATE ISOMERASE"/>
    <property type="match status" value="1"/>
</dbReference>
<keyword evidence="2" id="KW-0413">Isomerase</keyword>
<dbReference type="InterPro" id="IPR050312">
    <property type="entry name" value="IolE/XylAMocC-like"/>
</dbReference>
<gene>
    <name evidence="2" type="ORF">ENT17_08070</name>
</gene>
<dbReference type="InterPro" id="IPR013022">
    <property type="entry name" value="Xyl_isomerase-like_TIM-brl"/>
</dbReference>
<evidence type="ECO:0000259" key="1">
    <source>
        <dbReference type="Pfam" id="PF01261"/>
    </source>
</evidence>
<sequence length="281" mass="31113">MLPIGIHLSYWQVNWKDDLQPLIGRARKAGFEVAEFPLLEPRRLNLQRLRRTLNQEGMLASCGTGLDAQRDISSPDLSIRQAGLSHLRACLEAAAELGSPVLGGVTYTAWGDLPPRDRQIRRAYAVEGLQTAAVIAEEYGVCLCLEVLNRFEGWLMNTVEQGLQLLADVGSPFVRLHLDTFHLNIEEDDIAAAIRQAGDQLGHFHCVENNRKIPGRGHIPWPQVRAALKAIGYAGFLVTEAFVSPAGEVGTALFIWRSLAEDLDEEARTAAEFLRREVANV</sequence>
<feature type="domain" description="Xylose isomerase-like TIM barrel" evidence="1">
    <location>
        <begin position="25"/>
        <end position="275"/>
    </location>
</feature>
<proteinExistence type="predicted"/>
<reference evidence="2" key="1">
    <citation type="journal article" date="2020" name="mSystems">
        <title>Genome- and Community-Level Interaction Insights into Carbon Utilization and Element Cycling Functions of Hydrothermarchaeota in Hydrothermal Sediment.</title>
        <authorList>
            <person name="Zhou Z."/>
            <person name="Liu Y."/>
            <person name="Xu W."/>
            <person name="Pan J."/>
            <person name="Luo Z.H."/>
            <person name="Li M."/>
        </authorList>
    </citation>
    <scope>NUCLEOTIDE SEQUENCE [LARGE SCALE GENOMIC DNA]</scope>
    <source>
        <strain evidence="2">SpSt-556</strain>
    </source>
</reference>